<sequence>MSDPMPPELRESLIALAMAEGPARLLDRLQAFQGIDLAGLPFRLLDRLLATGAEGDPAALARLAPLLPGGSRASLPRFAMVWRTVIPPRWNACGLILRPIG</sequence>
<organism evidence="1 2">
    <name type="scientific">Gemmobacter denitrificans</name>
    <dbReference type="NCBI Taxonomy" id="3123040"/>
    <lineage>
        <taxon>Bacteria</taxon>
        <taxon>Pseudomonadati</taxon>
        <taxon>Pseudomonadota</taxon>
        <taxon>Alphaproteobacteria</taxon>
        <taxon>Rhodobacterales</taxon>
        <taxon>Paracoccaceae</taxon>
        <taxon>Gemmobacter</taxon>
    </lineage>
</organism>
<evidence type="ECO:0000313" key="1">
    <source>
        <dbReference type="EMBL" id="MEH7827366.1"/>
    </source>
</evidence>
<name>A0ABU8BRP8_9RHOB</name>
<keyword evidence="2" id="KW-1185">Reference proteome</keyword>
<gene>
    <name evidence="1" type="ORF">V6590_04325</name>
</gene>
<comment type="caution">
    <text evidence="1">The sequence shown here is derived from an EMBL/GenBank/DDBJ whole genome shotgun (WGS) entry which is preliminary data.</text>
</comment>
<protein>
    <submittedName>
        <fullName evidence="1">Uncharacterized protein</fullName>
    </submittedName>
</protein>
<proteinExistence type="predicted"/>
<dbReference type="EMBL" id="JBALHR010000002">
    <property type="protein sequence ID" value="MEH7827366.1"/>
    <property type="molecule type" value="Genomic_DNA"/>
</dbReference>
<dbReference type="RefSeq" id="WP_335420090.1">
    <property type="nucleotide sequence ID" value="NZ_JBALHR010000002.1"/>
</dbReference>
<evidence type="ECO:0000313" key="2">
    <source>
        <dbReference type="Proteomes" id="UP001431963"/>
    </source>
</evidence>
<dbReference type="Proteomes" id="UP001431963">
    <property type="component" value="Unassembled WGS sequence"/>
</dbReference>
<reference evidence="1" key="1">
    <citation type="submission" date="2024-02" db="EMBL/GenBank/DDBJ databases">
        <title>Genome sequences of strain Gemmobacter sp. JM10B15.</title>
        <authorList>
            <person name="Zhang M."/>
        </authorList>
    </citation>
    <scope>NUCLEOTIDE SEQUENCE</scope>
    <source>
        <strain evidence="1">JM10B15</strain>
    </source>
</reference>
<accession>A0ABU8BRP8</accession>